<evidence type="ECO:0000313" key="5">
    <source>
        <dbReference type="Proteomes" id="UP000540079"/>
    </source>
</evidence>
<proteinExistence type="predicted"/>
<evidence type="ECO:0000313" key="2">
    <source>
        <dbReference type="EMBL" id="MDA5622265.1"/>
    </source>
</evidence>
<keyword evidence="1" id="KW-0175">Coiled coil</keyword>
<feature type="coiled-coil region" evidence="1">
    <location>
        <begin position="114"/>
        <end position="160"/>
    </location>
</feature>
<protein>
    <submittedName>
        <fullName evidence="2 4">Primosomal replication protein</fullName>
    </submittedName>
</protein>
<evidence type="ECO:0000313" key="4">
    <source>
        <dbReference type="EMBL" id="NNI78636.1"/>
    </source>
</evidence>
<organism evidence="4 5">
    <name type="scientific">Pasteurella multocida</name>
    <dbReference type="NCBI Taxonomy" id="747"/>
    <lineage>
        <taxon>Bacteria</taxon>
        <taxon>Pseudomonadati</taxon>
        <taxon>Pseudomonadota</taxon>
        <taxon>Gammaproteobacteria</taxon>
        <taxon>Pasteurellales</taxon>
        <taxon>Pasteurellaceae</taxon>
        <taxon>Pasteurella</taxon>
    </lineage>
</organism>
<accession>A0A1E3XKT5</accession>
<name>A0A1E3XKT5_PASMD</name>
<dbReference type="KEGG" id="pmul:DR93_984"/>
<dbReference type="Proteomes" id="UP001182304">
    <property type="component" value="Unassembled WGS sequence"/>
</dbReference>
<evidence type="ECO:0000256" key="1">
    <source>
        <dbReference type="SAM" id="Coils"/>
    </source>
</evidence>
<comment type="caution">
    <text evidence="4">The sequence shown here is derived from an EMBL/GenBank/DDBJ whole genome shotgun (WGS) entry which is preliminary data.</text>
</comment>
<reference evidence="3" key="3">
    <citation type="submission" date="2022-07" db="EMBL/GenBank/DDBJ databases">
        <title>Sequence of Pasteurella multocoda 17BRD-035.</title>
        <authorList>
            <person name="Roy Chowdhury P."/>
            <person name="Alhamami T."/>
            <person name="Trott D.J."/>
            <person name="Djordvevic S.P."/>
        </authorList>
    </citation>
    <scope>NUCLEOTIDE SEQUENCE</scope>
    <source>
        <strain evidence="3">17BRD-035</strain>
    </source>
</reference>
<dbReference type="EMBL" id="PPVL01000003">
    <property type="protein sequence ID" value="NNI78636.1"/>
    <property type="molecule type" value="Genomic_DNA"/>
</dbReference>
<dbReference type="EMBL" id="JANIEN010000006">
    <property type="protein sequence ID" value="MDT3452472.1"/>
    <property type="molecule type" value="Genomic_DNA"/>
</dbReference>
<dbReference type="AlphaFoldDB" id="A0A1E3XKT5"/>
<dbReference type="InterPro" id="IPR010890">
    <property type="entry name" value="PriC"/>
</dbReference>
<dbReference type="Gene3D" id="1.20.1270.340">
    <property type="match status" value="1"/>
</dbReference>
<dbReference type="Proteomes" id="UP000540079">
    <property type="component" value="Unassembled WGS sequence"/>
</dbReference>
<evidence type="ECO:0000313" key="3">
    <source>
        <dbReference type="EMBL" id="MDT3452472.1"/>
    </source>
</evidence>
<dbReference type="Proteomes" id="UP001145481">
    <property type="component" value="Unassembled WGS sequence"/>
</dbReference>
<dbReference type="InterPro" id="IPR038338">
    <property type="entry name" value="PriC_sf"/>
</dbReference>
<sequence>MKKTELIRILTNKITQLDHKQRTATEQPLKTRFAPHLFSENNQVFSFYFQELKQTLTQLENAPETDIALCAFFAEKLLSQYVALSEALTHTQIKTKTFTPTNKATHHVHQLPPRERLEKYYEALQALNEKLMSLQDSQQKTQAEQEKKLLGQKIQLTQQRKAKCLAAIETLEEYLVFKNTQDKK</sequence>
<dbReference type="EMBL" id="JANJHC010000002">
    <property type="protein sequence ID" value="MDA5622265.1"/>
    <property type="molecule type" value="Genomic_DNA"/>
</dbReference>
<gene>
    <name evidence="4" type="ORF">C2800_04230</name>
    <name evidence="2" type="ORF">NM948_01630</name>
    <name evidence="3" type="ORF">NQF69_06755</name>
</gene>
<reference evidence="4 5" key="1">
    <citation type="journal article" date="2018" name="Front. Microbiol.">
        <title>Genetic and Phylogenetic Characteristics of Pasteurella multocida Isolates From Different Host Species.</title>
        <authorList>
            <person name="Peng Z."/>
            <person name="Liang W."/>
            <person name="Wang F."/>
            <person name="Xu Z."/>
            <person name="Xie Z."/>
            <person name="Lian Z."/>
            <person name="Hua L."/>
            <person name="Zhou R."/>
            <person name="Chen H."/>
            <person name="Wu B."/>
        </authorList>
    </citation>
    <scope>NUCLEOTIDE SEQUENCE [LARGE SCALE GENOMIC DNA]</scope>
    <source>
        <strain evidence="4 5">HNA06</strain>
    </source>
</reference>
<dbReference type="RefSeq" id="WP_005722991.1">
    <property type="nucleotide sequence ID" value="NZ_AP025519.1"/>
</dbReference>
<dbReference type="Pfam" id="PF07445">
    <property type="entry name" value="PriC"/>
    <property type="match status" value="1"/>
</dbReference>
<reference evidence="2" key="2">
    <citation type="submission" date="2022-07" db="EMBL/GenBank/DDBJ databases">
        <title>Genome-based characterization of novel serogroup A variants of Pasteurella multocida.</title>
        <authorList>
            <person name="Prajapati A."/>
            <person name="Yogisharadhya R."/>
            <person name="Mohanty N."/>
            <person name="Chanda M."/>
            <person name="Mendem S.K."/>
            <person name="Siddaramappa S."/>
            <person name="Shivachandra S.B."/>
        </authorList>
    </citation>
    <scope>NUCLEOTIDE SEQUENCE</scope>
    <source>
        <strain evidence="2">NIVEDIPm19</strain>
    </source>
</reference>